<reference evidence="2" key="1">
    <citation type="submission" date="2022-01" db="EMBL/GenBank/DDBJ databases">
        <authorList>
            <person name="King R."/>
        </authorList>
    </citation>
    <scope>NUCLEOTIDE SEQUENCE</scope>
</reference>
<accession>A0A9N9X6H5</accession>
<name>A0A9N9X6H5_PHACE</name>
<dbReference type="OrthoDB" id="39497at2759"/>
<proteinExistence type="predicted"/>
<evidence type="ECO:0000256" key="1">
    <source>
        <dbReference type="SAM" id="MobiDB-lite"/>
    </source>
</evidence>
<sequence>MSGNRRLSDQLGNSIKTDVATYSTYRLMVAMKIMQTLYNEQLIRHSGDKNVEFLYGFYLFYIVISEKDDKDACQLNMDHQIFENEWMEVEVKPALNWGLNISPSFLQIPNSLSDRGQGIPHFLCEDIDPEYSDCDLDEQRPDKKTLLYHEEELIRRGCTVQLQRNGLLIDGVKFNISDLNSNFSSQLNVEEVNQYLMYGTFQKSPQTSNPPDHQSQIDIATSNLPDYPSQI</sequence>
<dbReference type="AlphaFoldDB" id="A0A9N9X6H5"/>
<dbReference type="Proteomes" id="UP001153737">
    <property type="component" value="Chromosome 5"/>
</dbReference>
<evidence type="ECO:0000313" key="2">
    <source>
        <dbReference type="EMBL" id="CAG9822059.1"/>
    </source>
</evidence>
<gene>
    <name evidence="2" type="ORF">PHAECO_LOCUS9352</name>
</gene>
<organism evidence="2 3">
    <name type="scientific">Phaedon cochleariae</name>
    <name type="common">Mustard beetle</name>
    <dbReference type="NCBI Taxonomy" id="80249"/>
    <lineage>
        <taxon>Eukaryota</taxon>
        <taxon>Metazoa</taxon>
        <taxon>Ecdysozoa</taxon>
        <taxon>Arthropoda</taxon>
        <taxon>Hexapoda</taxon>
        <taxon>Insecta</taxon>
        <taxon>Pterygota</taxon>
        <taxon>Neoptera</taxon>
        <taxon>Endopterygota</taxon>
        <taxon>Coleoptera</taxon>
        <taxon>Polyphaga</taxon>
        <taxon>Cucujiformia</taxon>
        <taxon>Chrysomeloidea</taxon>
        <taxon>Chrysomelidae</taxon>
        <taxon>Chrysomelinae</taxon>
        <taxon>Chrysomelini</taxon>
        <taxon>Phaedon</taxon>
    </lineage>
</organism>
<reference evidence="2" key="2">
    <citation type="submission" date="2022-10" db="EMBL/GenBank/DDBJ databases">
        <authorList>
            <consortium name="ENA_rothamsted_submissions"/>
            <consortium name="culmorum"/>
            <person name="King R."/>
        </authorList>
    </citation>
    <scope>NUCLEOTIDE SEQUENCE</scope>
</reference>
<feature type="region of interest" description="Disordered" evidence="1">
    <location>
        <begin position="201"/>
        <end position="231"/>
    </location>
</feature>
<dbReference type="EMBL" id="OU896711">
    <property type="protein sequence ID" value="CAG9822059.1"/>
    <property type="molecule type" value="Genomic_DNA"/>
</dbReference>
<keyword evidence="3" id="KW-1185">Reference proteome</keyword>
<evidence type="ECO:0000313" key="3">
    <source>
        <dbReference type="Proteomes" id="UP001153737"/>
    </source>
</evidence>
<protein>
    <submittedName>
        <fullName evidence="2">Uncharacterized protein</fullName>
    </submittedName>
</protein>